<dbReference type="GO" id="GO:0046914">
    <property type="term" value="F:transition metal ion binding"/>
    <property type="evidence" value="ECO:0007669"/>
    <property type="project" value="InterPro"/>
</dbReference>
<dbReference type="SUPFAM" id="SSF50037">
    <property type="entry name" value="C-terminal domain of transcriptional repressors"/>
    <property type="match status" value="1"/>
</dbReference>
<evidence type="ECO:0000313" key="3">
    <source>
        <dbReference type="EMBL" id="TFV97553.1"/>
    </source>
</evidence>
<dbReference type="Gene3D" id="2.30.30.90">
    <property type="match status" value="1"/>
</dbReference>
<dbReference type="AlphaFoldDB" id="A0A4Y9R1V9"/>
<sequence length="74" mass="8169">MTADQLSILDTATIEKLQESPLKVNLMELGFLPGKKITLKHIAPANGPMAFRLDETLLALRKEEAAVIQVKLIQ</sequence>
<evidence type="ECO:0000313" key="4">
    <source>
        <dbReference type="Proteomes" id="UP000297647"/>
    </source>
</evidence>
<feature type="domain" description="Ferrous iron transporter FeoA-like" evidence="2">
    <location>
        <begin position="1"/>
        <end position="72"/>
    </location>
</feature>
<dbReference type="PANTHER" id="PTHR42954">
    <property type="entry name" value="FE(2+) TRANSPORT PROTEIN A"/>
    <property type="match status" value="1"/>
</dbReference>
<dbReference type="SMART" id="SM00899">
    <property type="entry name" value="FeoA"/>
    <property type="match status" value="1"/>
</dbReference>
<name>A0A4Y9R1V9_9BACT</name>
<dbReference type="EMBL" id="SPSB01000001">
    <property type="protein sequence ID" value="TFV97553.1"/>
    <property type="molecule type" value="Genomic_DNA"/>
</dbReference>
<dbReference type="InterPro" id="IPR052713">
    <property type="entry name" value="FeoA"/>
</dbReference>
<dbReference type="PANTHER" id="PTHR42954:SF2">
    <property type="entry name" value="FE(2+) TRANSPORT PROTEIN A"/>
    <property type="match status" value="1"/>
</dbReference>
<dbReference type="InterPro" id="IPR008988">
    <property type="entry name" value="Transcriptional_repressor_C"/>
</dbReference>
<dbReference type="InterPro" id="IPR038157">
    <property type="entry name" value="FeoA_core_dom"/>
</dbReference>
<gene>
    <name evidence="3" type="ORF">E4S40_02550</name>
</gene>
<dbReference type="OrthoDB" id="9811076at2"/>
<organism evidence="3 4">
    <name type="scientific">Algoriphagus kandeliae</name>
    <dbReference type="NCBI Taxonomy" id="2562278"/>
    <lineage>
        <taxon>Bacteria</taxon>
        <taxon>Pseudomonadati</taxon>
        <taxon>Bacteroidota</taxon>
        <taxon>Cytophagia</taxon>
        <taxon>Cytophagales</taxon>
        <taxon>Cyclobacteriaceae</taxon>
        <taxon>Algoriphagus</taxon>
    </lineage>
</organism>
<protein>
    <submittedName>
        <fullName evidence="3">Ferrous iron transport protein A</fullName>
    </submittedName>
</protein>
<evidence type="ECO:0000259" key="2">
    <source>
        <dbReference type="SMART" id="SM00899"/>
    </source>
</evidence>
<comment type="caution">
    <text evidence="3">The sequence shown here is derived from an EMBL/GenBank/DDBJ whole genome shotgun (WGS) entry which is preliminary data.</text>
</comment>
<dbReference type="Proteomes" id="UP000297647">
    <property type="component" value="Unassembled WGS sequence"/>
</dbReference>
<evidence type="ECO:0000256" key="1">
    <source>
        <dbReference type="ARBA" id="ARBA00023004"/>
    </source>
</evidence>
<dbReference type="RefSeq" id="WP_135070404.1">
    <property type="nucleotide sequence ID" value="NZ_SPSB01000001.1"/>
</dbReference>
<reference evidence="3 4" key="1">
    <citation type="submission" date="2019-03" db="EMBL/GenBank/DDBJ databases">
        <title>Algoriphagus sp. nov, a new strain isolated from root system soil of mangrove plant Kandelia.</title>
        <authorList>
            <person name="Yin Q."/>
            <person name="Wang K."/>
            <person name="Song Z."/>
        </authorList>
    </citation>
    <scope>NUCLEOTIDE SEQUENCE [LARGE SCALE GENOMIC DNA]</scope>
    <source>
        <strain evidence="3 4">XY-J91</strain>
    </source>
</reference>
<proteinExistence type="predicted"/>
<keyword evidence="4" id="KW-1185">Reference proteome</keyword>
<keyword evidence="1" id="KW-0408">Iron</keyword>
<accession>A0A4Y9R1V9</accession>
<dbReference type="InterPro" id="IPR007167">
    <property type="entry name" value="Fe-transptr_FeoA-like"/>
</dbReference>
<dbReference type="Pfam" id="PF04023">
    <property type="entry name" value="FeoA"/>
    <property type="match status" value="1"/>
</dbReference>